<dbReference type="Proteomes" id="UP000319004">
    <property type="component" value="Chromosome"/>
</dbReference>
<name>A0A518HZN5_9BACT</name>
<dbReference type="AlphaFoldDB" id="A0A518HZN5"/>
<proteinExistence type="predicted"/>
<dbReference type="InterPro" id="IPR029475">
    <property type="entry name" value="DUF6807"/>
</dbReference>
<dbReference type="Pfam" id="PF14100">
    <property type="entry name" value="DUF6807"/>
    <property type="match status" value="1"/>
</dbReference>
<dbReference type="EMBL" id="CP037423">
    <property type="protein sequence ID" value="QDV46309.1"/>
    <property type="molecule type" value="Genomic_DNA"/>
</dbReference>
<reference evidence="1 2" key="1">
    <citation type="submission" date="2019-03" db="EMBL/GenBank/DDBJ databases">
        <title>Deep-cultivation of Planctomycetes and their phenomic and genomic characterization uncovers novel biology.</title>
        <authorList>
            <person name="Wiegand S."/>
            <person name="Jogler M."/>
            <person name="Boedeker C."/>
            <person name="Pinto D."/>
            <person name="Vollmers J."/>
            <person name="Rivas-Marin E."/>
            <person name="Kohn T."/>
            <person name="Peeters S.H."/>
            <person name="Heuer A."/>
            <person name="Rast P."/>
            <person name="Oberbeckmann S."/>
            <person name="Bunk B."/>
            <person name="Jeske O."/>
            <person name="Meyerdierks A."/>
            <person name="Storesund J.E."/>
            <person name="Kallscheuer N."/>
            <person name="Luecker S."/>
            <person name="Lage O.M."/>
            <person name="Pohl T."/>
            <person name="Merkel B.J."/>
            <person name="Hornburger P."/>
            <person name="Mueller R.-W."/>
            <person name="Bruemmer F."/>
            <person name="Labrenz M."/>
            <person name="Spormann A.M."/>
            <person name="Op den Camp H."/>
            <person name="Overmann J."/>
            <person name="Amann R."/>
            <person name="Jetten M.S.M."/>
            <person name="Mascher T."/>
            <person name="Medema M.H."/>
            <person name="Devos D.P."/>
            <person name="Kaster A.-K."/>
            <person name="Ovreas L."/>
            <person name="Rohde M."/>
            <person name="Galperin M.Y."/>
            <person name="Jogler C."/>
        </authorList>
    </citation>
    <scope>NUCLEOTIDE SEQUENCE [LARGE SCALE GENOMIC DNA]</scope>
    <source>
        <strain evidence="1 2">Enr13</strain>
    </source>
</reference>
<evidence type="ECO:0008006" key="3">
    <source>
        <dbReference type="Google" id="ProtNLM"/>
    </source>
</evidence>
<keyword evidence="2" id="KW-1185">Reference proteome</keyword>
<protein>
    <recommendedName>
        <fullName evidence="3">Methane oxygenase PmoA</fullName>
    </recommendedName>
</protein>
<accession>A0A518HZN5</accession>
<gene>
    <name evidence="1" type="ORF">Enr13x_62180</name>
</gene>
<evidence type="ECO:0000313" key="2">
    <source>
        <dbReference type="Proteomes" id="UP000319004"/>
    </source>
</evidence>
<sequence>MKCSVLGDRCGAGLWMVLVICGLGRSAIAQDYHPPRCEIVPLANHEVSLRIDGREKLRWHYGPQYPRPFFYPFNGPSGETLTRMGHPGAQNHDHHRSVWFAHHKVDGVNFWADGTGSVIRQTHWYRYRDGDDEAVMATHLVWIDGEGVERMQQDVVVALMGIENDAETAEHAVEFQLTFRPGEGRGKVTLEQTNFGVLAVRVAASLSAYFGGGRLTNDAGVQGEPSLHEKQSRWMDYSGPIAVPAAGGRKLVEEGITYFDHPSNPGFPTHWHVRQDGWMGASPGMKTAIEITDENPLVLRYLLYAHSGAVDLERAESVHEAFENRPGFRIRKPNQEEPHRQYEVERMR</sequence>
<dbReference type="KEGG" id="snep:Enr13x_62180"/>
<dbReference type="RefSeq" id="WP_231743852.1">
    <property type="nucleotide sequence ID" value="NZ_CP037423.1"/>
</dbReference>
<organism evidence="1 2">
    <name type="scientific">Stieleria neptunia</name>
    <dbReference type="NCBI Taxonomy" id="2527979"/>
    <lineage>
        <taxon>Bacteria</taxon>
        <taxon>Pseudomonadati</taxon>
        <taxon>Planctomycetota</taxon>
        <taxon>Planctomycetia</taxon>
        <taxon>Pirellulales</taxon>
        <taxon>Pirellulaceae</taxon>
        <taxon>Stieleria</taxon>
    </lineage>
</organism>
<evidence type="ECO:0000313" key="1">
    <source>
        <dbReference type="EMBL" id="QDV46309.1"/>
    </source>
</evidence>